<name>X1TMX0_9ZZZZ</name>
<dbReference type="Pfam" id="PF09250">
    <property type="entry name" value="Prim-Pol"/>
    <property type="match status" value="1"/>
</dbReference>
<feature type="domain" description="DNA primase/polymerase bifunctional N-terminal" evidence="1">
    <location>
        <begin position="1"/>
        <end position="135"/>
    </location>
</feature>
<feature type="non-terminal residue" evidence="2">
    <location>
        <position position="1"/>
    </location>
</feature>
<proteinExistence type="predicted"/>
<dbReference type="AlphaFoldDB" id="X1TMX0"/>
<dbReference type="Gene3D" id="3.30.720.160">
    <property type="entry name" value="Bifunctional DNA primase/polymerase, N-terminal"/>
    <property type="match status" value="1"/>
</dbReference>
<comment type="caution">
    <text evidence="2">The sequence shown here is derived from an EMBL/GenBank/DDBJ whole genome shotgun (WGS) entry which is preliminary data.</text>
</comment>
<protein>
    <recommendedName>
        <fullName evidence="1">DNA primase/polymerase bifunctional N-terminal domain-containing protein</fullName>
    </recommendedName>
</protein>
<dbReference type="EMBL" id="BARW01013576">
    <property type="protein sequence ID" value="GAI81389.1"/>
    <property type="molecule type" value="Genomic_DNA"/>
</dbReference>
<dbReference type="SUPFAM" id="SSF56747">
    <property type="entry name" value="Prim-pol domain"/>
    <property type="match status" value="1"/>
</dbReference>
<evidence type="ECO:0000313" key="2">
    <source>
        <dbReference type="EMBL" id="GAI81389.1"/>
    </source>
</evidence>
<sequence length="136" mass="15539">LVKKFSLIPLATNTKLPIKGFRWKGYQYKRATIEEILNWYTNFGDINIGVITGRISKLVVIDVDSERQLLELLKVIPNLFDTCYVKTKRGYHFYFFTNGDDIGSTSRLFGLDGIELKAKGRYVVSAGSIVDGFKYK</sequence>
<organism evidence="2">
    <name type="scientific">marine sediment metagenome</name>
    <dbReference type="NCBI Taxonomy" id="412755"/>
    <lineage>
        <taxon>unclassified sequences</taxon>
        <taxon>metagenomes</taxon>
        <taxon>ecological metagenomes</taxon>
    </lineage>
</organism>
<dbReference type="SMART" id="SM00943">
    <property type="entry name" value="Prim-Pol"/>
    <property type="match status" value="1"/>
</dbReference>
<dbReference type="CDD" id="cd04859">
    <property type="entry name" value="Prim_Pol"/>
    <property type="match status" value="1"/>
</dbReference>
<accession>X1TMX0</accession>
<reference evidence="2" key="1">
    <citation type="journal article" date="2014" name="Front. Microbiol.">
        <title>High frequency of phylogenetically diverse reductive dehalogenase-homologous genes in deep subseafloor sedimentary metagenomes.</title>
        <authorList>
            <person name="Kawai M."/>
            <person name="Futagami T."/>
            <person name="Toyoda A."/>
            <person name="Takaki Y."/>
            <person name="Nishi S."/>
            <person name="Hori S."/>
            <person name="Arai W."/>
            <person name="Tsubouchi T."/>
            <person name="Morono Y."/>
            <person name="Uchiyama I."/>
            <person name="Ito T."/>
            <person name="Fujiyama A."/>
            <person name="Inagaki F."/>
            <person name="Takami H."/>
        </authorList>
    </citation>
    <scope>NUCLEOTIDE SEQUENCE</scope>
    <source>
        <strain evidence="2">Expedition CK06-06</strain>
    </source>
</reference>
<evidence type="ECO:0000259" key="1">
    <source>
        <dbReference type="SMART" id="SM00943"/>
    </source>
</evidence>
<feature type="non-terminal residue" evidence="2">
    <location>
        <position position="136"/>
    </location>
</feature>
<dbReference type="InterPro" id="IPR015330">
    <property type="entry name" value="DNA_primase/pol_bifunc_N"/>
</dbReference>
<gene>
    <name evidence="2" type="ORF">S12H4_24777</name>
</gene>